<accession>A0A4V1RQ36</accession>
<feature type="transmembrane region" description="Helical" evidence="1">
    <location>
        <begin position="139"/>
        <end position="167"/>
    </location>
</feature>
<gene>
    <name evidence="2" type="ORF">EUA94_08965</name>
</gene>
<protein>
    <submittedName>
        <fullName evidence="2">Uncharacterized protein</fullName>
    </submittedName>
</protein>
<dbReference type="OrthoDB" id="9986946at2"/>
<sequence length="227" mass="23226">MHSPRPPTAVLLVAAAVLQLLGQLLLRLPSAHAPGADEASGAWVVAHVVLVLAALSLLAAMVLVARVVGSGPLTWLGLCLAAVGQALTLAVLGIDLGLGSAPVDVIRALDTWDFLAVAGAVVLLLELRRRGRVGPGVEPALIALAVPSIEGLVLVAAVAVVLGFGALAVDLVRGRGRRHRAYAWPPVVTVVAYAVAGSVSWQRAALAVVVLVWTVVALRSQRPAAEV</sequence>
<feature type="transmembrane region" description="Helical" evidence="1">
    <location>
        <begin position="106"/>
        <end position="127"/>
    </location>
</feature>
<evidence type="ECO:0000313" key="2">
    <source>
        <dbReference type="EMBL" id="RYC11487.1"/>
    </source>
</evidence>
<feature type="transmembrane region" description="Helical" evidence="1">
    <location>
        <begin position="75"/>
        <end position="94"/>
    </location>
</feature>
<evidence type="ECO:0000256" key="1">
    <source>
        <dbReference type="SAM" id="Phobius"/>
    </source>
</evidence>
<organism evidence="2 3">
    <name type="scientific">Nocardioides zhouii</name>
    <dbReference type="NCBI Taxonomy" id="1168729"/>
    <lineage>
        <taxon>Bacteria</taxon>
        <taxon>Bacillati</taxon>
        <taxon>Actinomycetota</taxon>
        <taxon>Actinomycetes</taxon>
        <taxon>Propionibacteriales</taxon>
        <taxon>Nocardioidaceae</taxon>
        <taxon>Nocardioides</taxon>
    </lineage>
</organism>
<feature type="transmembrane region" description="Helical" evidence="1">
    <location>
        <begin position="41"/>
        <end position="63"/>
    </location>
</feature>
<comment type="caution">
    <text evidence="2">The sequence shown here is derived from an EMBL/GenBank/DDBJ whole genome shotgun (WGS) entry which is preliminary data.</text>
</comment>
<dbReference type="EMBL" id="SDWV01000007">
    <property type="protein sequence ID" value="RYC11487.1"/>
    <property type="molecule type" value="Genomic_DNA"/>
</dbReference>
<keyword evidence="1" id="KW-0812">Transmembrane</keyword>
<dbReference type="AlphaFoldDB" id="A0A4V1RQ36"/>
<proteinExistence type="predicted"/>
<name>A0A4V1RQ36_9ACTN</name>
<dbReference type="RefSeq" id="WP_129426527.1">
    <property type="nucleotide sequence ID" value="NZ_SDWV01000007.1"/>
</dbReference>
<keyword evidence="1" id="KW-0472">Membrane</keyword>
<keyword evidence="3" id="KW-1185">Reference proteome</keyword>
<feature type="transmembrane region" description="Helical" evidence="1">
    <location>
        <begin position="187"/>
        <end position="213"/>
    </location>
</feature>
<dbReference type="Proteomes" id="UP000291101">
    <property type="component" value="Unassembled WGS sequence"/>
</dbReference>
<evidence type="ECO:0000313" key="3">
    <source>
        <dbReference type="Proteomes" id="UP000291101"/>
    </source>
</evidence>
<keyword evidence="1" id="KW-1133">Transmembrane helix</keyword>
<reference evidence="2 3" key="1">
    <citation type="submission" date="2019-01" db="EMBL/GenBank/DDBJ databases">
        <title>Novel species of Nocardioides.</title>
        <authorList>
            <person name="Liu Q."/>
            <person name="X Y.-H."/>
        </authorList>
    </citation>
    <scope>NUCLEOTIDE SEQUENCE [LARGE SCALE GENOMIC DNA]</scope>
    <source>
        <strain evidence="2 3">HLT2-9</strain>
    </source>
</reference>